<evidence type="ECO:0000256" key="1">
    <source>
        <dbReference type="ARBA" id="ARBA00004651"/>
    </source>
</evidence>
<dbReference type="KEGG" id="pis:Pisl_1508"/>
<gene>
    <name evidence="8" type="ordered locus">Pisl_1508</name>
</gene>
<keyword evidence="4 7" id="KW-0812">Transmembrane</keyword>
<dbReference type="STRING" id="384616.Pisl_1508"/>
<keyword evidence="9" id="KW-1185">Reference proteome</keyword>
<dbReference type="HOGENOM" id="CLU_054750_5_2_2"/>
<dbReference type="EMBL" id="CP000504">
    <property type="protein sequence ID" value="ABL88664.1"/>
    <property type="molecule type" value="Genomic_DNA"/>
</dbReference>
<reference evidence="8" key="1">
    <citation type="submission" date="2006-12" db="EMBL/GenBank/DDBJ databases">
        <title>Complete sequence of Pyrobaculum islandicum DSM 4184.</title>
        <authorList>
            <person name="Copeland A."/>
            <person name="Lucas S."/>
            <person name="Lapidus A."/>
            <person name="Barry K."/>
            <person name="Detter J.C."/>
            <person name="Glavina del Rio T."/>
            <person name="Dalin E."/>
            <person name="Tice H."/>
            <person name="Pitluck S."/>
            <person name="Meincke L."/>
            <person name="Brettin T."/>
            <person name="Bruce D."/>
            <person name="Han C."/>
            <person name="Tapia R."/>
            <person name="Gilna P."/>
            <person name="Schmutz J."/>
            <person name="Larimer F."/>
            <person name="Land M."/>
            <person name="Hauser L."/>
            <person name="Kyrpides N."/>
            <person name="Mikhailova N."/>
            <person name="Cozen A.E."/>
            <person name="Fitz-Gibbon S.T."/>
            <person name="House C.H."/>
            <person name="Saltikov C."/>
            <person name="Lowe T."/>
            <person name="Richardson P."/>
        </authorList>
    </citation>
    <scope>NUCLEOTIDE SEQUENCE [LARGE SCALE GENOMIC DNA]</scope>
    <source>
        <strain evidence="8">DSM 4184</strain>
    </source>
</reference>
<sequence length="235" mass="25025">MGSFVASVVNGGLGYGYSSVLVPLLLLVVPAASVVPYVNLVECFLNPYVLWSNRGFLPGGVWGVAWRMLVGLVPGVLVGGLLLGVLDGRVVRGVVYGVLIPLGVAQLLGFRWPVRGAWLSFVGFVVGVLYGLTTISGPLLALFFVNQGLARGEFRAALGVVRTVESWLAAVWYWWLGLSGPHLFDLNLLFLLAPVVPGVWLGRRLVDGVGVEGFRRAVLGFDVVLAGVGLVRTVL</sequence>
<evidence type="ECO:0000256" key="5">
    <source>
        <dbReference type="ARBA" id="ARBA00022989"/>
    </source>
</evidence>
<keyword evidence="6 7" id="KW-0472">Membrane</keyword>
<feature type="transmembrane region" description="Helical" evidence="7">
    <location>
        <begin position="182"/>
        <end position="202"/>
    </location>
</feature>
<evidence type="ECO:0000256" key="2">
    <source>
        <dbReference type="ARBA" id="ARBA00022448"/>
    </source>
</evidence>
<dbReference type="PANTHER" id="PTHR30269:SF38">
    <property type="entry name" value="SULFITE EXPORTER TAUE_SAFE"/>
    <property type="match status" value="1"/>
</dbReference>
<proteinExistence type="inferred from homology"/>
<feature type="transmembrane region" description="Helical" evidence="7">
    <location>
        <begin position="20"/>
        <end position="40"/>
    </location>
</feature>
<keyword evidence="5 7" id="KW-1133">Transmembrane helix</keyword>
<dbReference type="GO" id="GO:0005886">
    <property type="term" value="C:plasma membrane"/>
    <property type="evidence" value="ECO:0007669"/>
    <property type="project" value="UniProtKB-SubCell"/>
</dbReference>
<feature type="transmembrane region" description="Helical" evidence="7">
    <location>
        <begin position="156"/>
        <end position="176"/>
    </location>
</feature>
<name>A1RUN2_PYRIL</name>
<evidence type="ECO:0000313" key="8">
    <source>
        <dbReference type="EMBL" id="ABL88664.1"/>
    </source>
</evidence>
<evidence type="ECO:0000256" key="3">
    <source>
        <dbReference type="ARBA" id="ARBA00022475"/>
    </source>
</evidence>
<evidence type="ECO:0000256" key="6">
    <source>
        <dbReference type="ARBA" id="ARBA00023136"/>
    </source>
</evidence>
<evidence type="ECO:0000256" key="4">
    <source>
        <dbReference type="ARBA" id="ARBA00022692"/>
    </source>
</evidence>
<dbReference type="PANTHER" id="PTHR30269">
    <property type="entry name" value="TRANSMEMBRANE PROTEIN YFCA"/>
    <property type="match status" value="1"/>
</dbReference>
<dbReference type="InterPro" id="IPR052017">
    <property type="entry name" value="TSUP"/>
</dbReference>
<dbReference type="eggNOG" id="arCOG05628">
    <property type="taxonomic scope" value="Archaea"/>
</dbReference>
<keyword evidence="2" id="KW-0813">Transport</keyword>
<organism evidence="8 9">
    <name type="scientific">Pyrobaculum islandicum (strain DSM 4184 / JCM 9189 / GEO3)</name>
    <dbReference type="NCBI Taxonomy" id="384616"/>
    <lineage>
        <taxon>Archaea</taxon>
        <taxon>Thermoproteota</taxon>
        <taxon>Thermoprotei</taxon>
        <taxon>Thermoproteales</taxon>
        <taxon>Thermoproteaceae</taxon>
        <taxon>Pyrobaculum</taxon>
    </lineage>
</organism>
<dbReference type="Proteomes" id="UP000002595">
    <property type="component" value="Chromosome"/>
</dbReference>
<dbReference type="AlphaFoldDB" id="A1RUN2"/>
<comment type="similarity">
    <text evidence="7">Belongs to the 4-toluene sulfonate uptake permease (TSUP) (TC 2.A.102) family.</text>
</comment>
<dbReference type="Pfam" id="PF01925">
    <property type="entry name" value="TauE"/>
    <property type="match status" value="1"/>
</dbReference>
<feature type="transmembrane region" description="Helical" evidence="7">
    <location>
        <begin position="118"/>
        <end position="144"/>
    </location>
</feature>
<accession>A1RUN2</accession>
<feature type="transmembrane region" description="Helical" evidence="7">
    <location>
        <begin position="60"/>
        <end position="86"/>
    </location>
</feature>
<evidence type="ECO:0000313" key="9">
    <source>
        <dbReference type="Proteomes" id="UP000002595"/>
    </source>
</evidence>
<protein>
    <recommendedName>
        <fullName evidence="7">Probable membrane transporter protein</fullName>
    </recommendedName>
</protein>
<evidence type="ECO:0000256" key="7">
    <source>
        <dbReference type="RuleBase" id="RU363041"/>
    </source>
</evidence>
<dbReference type="InterPro" id="IPR002781">
    <property type="entry name" value="TM_pro_TauE-like"/>
</dbReference>
<feature type="transmembrane region" description="Helical" evidence="7">
    <location>
        <begin position="93"/>
        <end position="112"/>
    </location>
</feature>
<keyword evidence="3 7" id="KW-1003">Cell membrane</keyword>
<comment type="subcellular location">
    <subcellularLocation>
        <location evidence="1 7">Cell membrane</location>
        <topology evidence="1 7">Multi-pass membrane protein</topology>
    </subcellularLocation>
</comment>